<dbReference type="FunFam" id="1.10.10.60:FF:000647">
    <property type="entry name" value="One cut domain family member"/>
    <property type="match status" value="1"/>
</dbReference>
<dbReference type="InterPro" id="IPR001356">
    <property type="entry name" value="HD"/>
</dbReference>
<comment type="similarity">
    <text evidence="2 10">Belongs to the CUT homeobox family.</text>
</comment>
<evidence type="ECO:0000256" key="8">
    <source>
        <dbReference type="PROSITE-ProRule" id="PRU00108"/>
    </source>
</evidence>
<keyword evidence="3 10" id="KW-0805">Transcription regulation</keyword>
<dbReference type="FunFam" id="1.10.260.40:FF:000005">
    <property type="entry name" value="One cut domain family member"/>
    <property type="match status" value="1"/>
</dbReference>
<dbReference type="PANTHER" id="PTHR14057:SF32">
    <property type="entry name" value="HOMEOBOX PROTEIN CEH-21-RELATED"/>
    <property type="match status" value="1"/>
</dbReference>
<dbReference type="GO" id="GO:0005634">
    <property type="term" value="C:nucleus"/>
    <property type="evidence" value="ECO:0007669"/>
    <property type="project" value="UniProtKB-SubCell"/>
</dbReference>
<dbReference type="SMART" id="SM01109">
    <property type="entry name" value="CUT"/>
    <property type="match status" value="1"/>
</dbReference>
<gene>
    <name evidence="14" type="ORF">L5515_015335</name>
</gene>
<dbReference type="SUPFAM" id="SSF46689">
    <property type="entry name" value="Homeodomain-like"/>
    <property type="match status" value="1"/>
</dbReference>
<evidence type="ECO:0000256" key="1">
    <source>
        <dbReference type="ARBA" id="ARBA00004123"/>
    </source>
</evidence>
<evidence type="ECO:0000256" key="3">
    <source>
        <dbReference type="ARBA" id="ARBA00023015"/>
    </source>
</evidence>
<evidence type="ECO:0000256" key="9">
    <source>
        <dbReference type="RuleBase" id="RU000682"/>
    </source>
</evidence>
<evidence type="ECO:0000256" key="10">
    <source>
        <dbReference type="RuleBase" id="RU361129"/>
    </source>
</evidence>
<dbReference type="AlphaFoldDB" id="A0AAE9EEJ4"/>
<dbReference type="Gene3D" id="1.10.260.40">
    <property type="entry name" value="lambda repressor-like DNA-binding domains"/>
    <property type="match status" value="1"/>
</dbReference>
<feature type="region of interest" description="Disordered" evidence="11">
    <location>
        <begin position="434"/>
        <end position="457"/>
    </location>
</feature>
<keyword evidence="6 10" id="KW-0804">Transcription</keyword>
<evidence type="ECO:0000256" key="2">
    <source>
        <dbReference type="ARBA" id="ARBA00008190"/>
    </source>
</evidence>
<reference evidence="14 15" key="1">
    <citation type="submission" date="2022-04" db="EMBL/GenBank/DDBJ databases">
        <title>Chromosome-level reference genomes for two strains of Caenorhabditis briggsae: an improved platform for comparative genomics.</title>
        <authorList>
            <person name="Stevens L."/>
            <person name="Andersen E."/>
        </authorList>
    </citation>
    <scope>NUCLEOTIDE SEQUENCE [LARGE SCALE GENOMIC DNA]</scope>
    <source>
        <strain evidence="14">VX34</strain>
        <tissue evidence="14">Whole-organism</tissue>
    </source>
</reference>
<feature type="compositionally biased region" description="Polar residues" evidence="11">
    <location>
        <begin position="70"/>
        <end position="80"/>
    </location>
</feature>
<feature type="compositionally biased region" description="Low complexity" evidence="11">
    <location>
        <begin position="314"/>
        <end position="328"/>
    </location>
</feature>
<evidence type="ECO:0000256" key="5">
    <source>
        <dbReference type="ARBA" id="ARBA00023155"/>
    </source>
</evidence>
<sequence>MTTYFDPNLISVFDGHNTNHKSLELKVPTAMGIGGTCDYGNTYTSPQSKTPKSPVPFQGDSNFVWDEVPGSQQPKRMSTGSKEHKDQFSSKPCQNSSNGSNHQYHEDTVMNTPDVEANYHQENRDPYFDTDEINPKNKHDLVLTKVALGTDLYNQQLIQKNSDVNDDYSNAHYNQQTLQTSTNIGSSDDLVIPDSLFDSSYCDTNDYQYENQLLHSSTIRMYNQQQNSDTDNSNDQYTNQPINPYKRVQFQNSNDFNANSERRQPSHSVESIINKPDRRKQKPSMDEMAPVKQKKDYWKKIDDAYKRSKGFHGTQSTSSSDSQASSSSPDFEKFKYYEGLLAAPLANGAALDTKVLCNAVFQELETRKIPQTIFATRVANRAQGTLSEIIRKPKPWDCVKFGRGVYVRLFNWYQLPEDQRMEIVDKKINWHVPEKEQTAGKRKRATKGPAPKKPRTEFTPVQKGALQTIFEENPKPSADVMAHIAQTLELDNDSVANFFQNTRKRTNDQMKRNRHPQNNFQDYQEDQQGEYY</sequence>
<dbReference type="InterPro" id="IPR003350">
    <property type="entry name" value="CUT_dom"/>
</dbReference>
<evidence type="ECO:0000259" key="12">
    <source>
        <dbReference type="PROSITE" id="PS50071"/>
    </source>
</evidence>
<feature type="region of interest" description="Disordered" evidence="11">
    <location>
        <begin position="503"/>
        <end position="532"/>
    </location>
</feature>
<dbReference type="PANTHER" id="PTHR14057">
    <property type="entry name" value="TRANSCRIPTION FACTOR ONECUT"/>
    <property type="match status" value="1"/>
</dbReference>
<dbReference type="Pfam" id="PF02376">
    <property type="entry name" value="CUT"/>
    <property type="match status" value="1"/>
</dbReference>
<dbReference type="SMART" id="SM00389">
    <property type="entry name" value="HOX"/>
    <property type="match status" value="1"/>
</dbReference>
<dbReference type="EMBL" id="CP092621">
    <property type="protein sequence ID" value="UMM19929.1"/>
    <property type="molecule type" value="Genomic_DNA"/>
</dbReference>
<dbReference type="GO" id="GO:0003677">
    <property type="term" value="F:DNA binding"/>
    <property type="evidence" value="ECO:0007669"/>
    <property type="project" value="UniProtKB-UniRule"/>
</dbReference>
<name>A0AAE9EEJ4_CAEBR</name>
<feature type="DNA-binding region" description="Homeobox" evidence="8">
    <location>
        <begin position="451"/>
        <end position="510"/>
    </location>
</feature>
<feature type="compositionally biased region" description="Acidic residues" evidence="11">
    <location>
        <begin position="523"/>
        <end position="532"/>
    </location>
</feature>
<evidence type="ECO:0000256" key="11">
    <source>
        <dbReference type="SAM" id="MobiDB-lite"/>
    </source>
</evidence>
<dbReference type="InterPro" id="IPR010982">
    <property type="entry name" value="Lambda_DNA-bd_dom_sf"/>
</dbReference>
<keyword evidence="7 8" id="KW-0539">Nucleus</keyword>
<dbReference type="Gene3D" id="1.10.10.60">
    <property type="entry name" value="Homeodomain-like"/>
    <property type="match status" value="1"/>
</dbReference>
<evidence type="ECO:0000256" key="7">
    <source>
        <dbReference type="ARBA" id="ARBA00023242"/>
    </source>
</evidence>
<proteinExistence type="inferred from homology"/>
<feature type="compositionally biased region" description="Basic residues" evidence="11">
    <location>
        <begin position="440"/>
        <end position="453"/>
    </location>
</feature>
<evidence type="ECO:0000256" key="6">
    <source>
        <dbReference type="ARBA" id="ARBA00023163"/>
    </source>
</evidence>
<evidence type="ECO:0000313" key="14">
    <source>
        <dbReference type="EMBL" id="UMM19929.1"/>
    </source>
</evidence>
<dbReference type="InterPro" id="IPR009057">
    <property type="entry name" value="Homeodomain-like_sf"/>
</dbReference>
<keyword evidence="15" id="KW-1185">Reference proteome</keyword>
<feature type="domain" description="CUT" evidence="13">
    <location>
        <begin position="342"/>
        <end position="428"/>
    </location>
</feature>
<keyword evidence="4 8" id="KW-0238">DNA-binding</keyword>
<evidence type="ECO:0000256" key="4">
    <source>
        <dbReference type="ARBA" id="ARBA00023125"/>
    </source>
</evidence>
<evidence type="ECO:0000313" key="15">
    <source>
        <dbReference type="Proteomes" id="UP000829354"/>
    </source>
</evidence>
<feature type="compositionally biased region" description="Polar residues" evidence="11">
    <location>
        <begin position="89"/>
        <end position="102"/>
    </location>
</feature>
<feature type="domain" description="Homeobox" evidence="12">
    <location>
        <begin position="449"/>
        <end position="509"/>
    </location>
</feature>
<feature type="region of interest" description="Disordered" evidence="11">
    <location>
        <begin position="256"/>
        <end position="294"/>
    </location>
</feature>
<dbReference type="PROSITE" id="PS51042">
    <property type="entry name" value="CUT"/>
    <property type="match status" value="1"/>
</dbReference>
<keyword evidence="5 8" id="KW-0371">Homeobox</keyword>
<protein>
    <recommendedName>
        <fullName evidence="10">One cut domain family member</fullName>
    </recommendedName>
</protein>
<dbReference type="InterPro" id="IPR051649">
    <property type="entry name" value="CUT_Homeobox"/>
</dbReference>
<accession>A0AAE9EEJ4</accession>
<evidence type="ECO:0000259" key="13">
    <source>
        <dbReference type="PROSITE" id="PS51042"/>
    </source>
</evidence>
<comment type="subcellular location">
    <subcellularLocation>
        <location evidence="1 8 9">Nucleus</location>
    </subcellularLocation>
</comment>
<dbReference type="SUPFAM" id="SSF47413">
    <property type="entry name" value="lambda repressor-like DNA-binding domains"/>
    <property type="match status" value="1"/>
</dbReference>
<feature type="region of interest" description="Disordered" evidence="11">
    <location>
        <begin position="309"/>
        <end position="328"/>
    </location>
</feature>
<organism evidence="14 15">
    <name type="scientific">Caenorhabditis briggsae</name>
    <dbReference type="NCBI Taxonomy" id="6238"/>
    <lineage>
        <taxon>Eukaryota</taxon>
        <taxon>Metazoa</taxon>
        <taxon>Ecdysozoa</taxon>
        <taxon>Nematoda</taxon>
        <taxon>Chromadorea</taxon>
        <taxon>Rhabditida</taxon>
        <taxon>Rhabditina</taxon>
        <taxon>Rhabditomorpha</taxon>
        <taxon>Rhabditoidea</taxon>
        <taxon>Rhabditidae</taxon>
        <taxon>Peloderinae</taxon>
        <taxon>Caenorhabditis</taxon>
    </lineage>
</organism>
<feature type="region of interest" description="Disordered" evidence="11">
    <location>
        <begin position="44"/>
        <end position="105"/>
    </location>
</feature>
<dbReference type="CDD" id="cd00086">
    <property type="entry name" value="homeodomain"/>
    <property type="match status" value="1"/>
</dbReference>
<dbReference type="Pfam" id="PF00046">
    <property type="entry name" value="Homeodomain"/>
    <property type="match status" value="1"/>
</dbReference>
<dbReference type="PROSITE" id="PS50071">
    <property type="entry name" value="HOMEOBOX_2"/>
    <property type="match status" value="1"/>
</dbReference>
<dbReference type="Proteomes" id="UP000829354">
    <property type="component" value="Chromosome II"/>
</dbReference>